<keyword evidence="2" id="KW-1185">Reference proteome</keyword>
<dbReference type="RefSeq" id="WP_076381123.1">
    <property type="nucleotide sequence ID" value="NZ_AP017422.1"/>
</dbReference>
<organism evidence="1 2">
    <name type="scientific">Filimonas lacunae</name>
    <dbReference type="NCBI Taxonomy" id="477680"/>
    <lineage>
        <taxon>Bacteria</taxon>
        <taxon>Pseudomonadati</taxon>
        <taxon>Bacteroidota</taxon>
        <taxon>Chitinophagia</taxon>
        <taxon>Chitinophagales</taxon>
        <taxon>Chitinophagaceae</taxon>
        <taxon>Filimonas</taxon>
    </lineage>
</organism>
<dbReference type="KEGG" id="fln:FLA_1780"/>
<gene>
    <name evidence="1" type="ORF">SAMN05421788_10889</name>
</gene>
<dbReference type="EMBL" id="FTOR01000008">
    <property type="protein sequence ID" value="SIT28677.1"/>
    <property type="molecule type" value="Genomic_DNA"/>
</dbReference>
<dbReference type="STRING" id="477680.SAMN05421788_10889"/>
<name>A0A173MEA5_9BACT</name>
<dbReference type="Proteomes" id="UP000186917">
    <property type="component" value="Unassembled WGS sequence"/>
</dbReference>
<evidence type="ECO:0000313" key="2">
    <source>
        <dbReference type="Proteomes" id="UP000186917"/>
    </source>
</evidence>
<proteinExistence type="predicted"/>
<evidence type="ECO:0000313" key="1">
    <source>
        <dbReference type="EMBL" id="SIT28677.1"/>
    </source>
</evidence>
<dbReference type="AlphaFoldDB" id="A0A173MEA5"/>
<sequence length="214" mass="23931">MQVTPYNDETANIIYNLLFCDDFQLYKDCTEPPYTYPMDVLFAETPDIDALQQLVALPEADPRVQVLACNRLLAAGQPYEQKQLFAVIIEIGLENGLDTLASFYDGTARYINQTGKILVWENFEDETANDITSALFEHSAEVVNKIGPWDQPRKPQPAVGHARLTFLVSDGLYFGEAPASVFFNDQLAGPVLNSATQLLQYITAKALEEEESKQ</sequence>
<dbReference type="OrthoDB" id="7059742at2"/>
<accession>A0A173MEA5</accession>
<reference evidence="2" key="1">
    <citation type="submission" date="2017-01" db="EMBL/GenBank/DDBJ databases">
        <authorList>
            <person name="Varghese N."/>
            <person name="Submissions S."/>
        </authorList>
    </citation>
    <scope>NUCLEOTIDE SEQUENCE [LARGE SCALE GENOMIC DNA]</scope>
    <source>
        <strain evidence="2">DSM 21054</strain>
    </source>
</reference>
<protein>
    <submittedName>
        <fullName evidence="1">Uncharacterized protein</fullName>
    </submittedName>
</protein>